<feature type="binding site" evidence="14">
    <location>
        <position position="206"/>
    </location>
    <ligand>
        <name>substrate</name>
    </ligand>
</feature>
<dbReference type="EC" id="3.5.4.26" evidence="12"/>
<evidence type="ECO:0000313" key="18">
    <source>
        <dbReference type="Proteomes" id="UP000188273"/>
    </source>
</evidence>
<gene>
    <name evidence="17" type="primary">ribD</name>
    <name evidence="17" type="ORF">L21SP3_01050</name>
</gene>
<evidence type="ECO:0000256" key="8">
    <source>
        <dbReference type="ARBA" id="ARBA00022833"/>
    </source>
</evidence>
<dbReference type="InterPro" id="IPR004794">
    <property type="entry name" value="Eubact_RibD"/>
</dbReference>
<dbReference type="InterPro" id="IPR050765">
    <property type="entry name" value="Riboflavin_Biosynth_HTPR"/>
</dbReference>
<dbReference type="CDD" id="cd01284">
    <property type="entry name" value="Riboflavin_deaminase-reductase"/>
    <property type="match status" value="1"/>
</dbReference>
<dbReference type="EC" id="1.1.1.193" evidence="12"/>
<feature type="binding site" evidence="14">
    <location>
        <position position="227"/>
    </location>
    <ligand>
        <name>NADP(+)</name>
        <dbReference type="ChEBI" id="CHEBI:58349"/>
    </ligand>
</feature>
<evidence type="ECO:0000256" key="7">
    <source>
        <dbReference type="ARBA" id="ARBA00022723"/>
    </source>
</evidence>
<dbReference type="SUPFAM" id="SSF53597">
    <property type="entry name" value="Dihydrofolate reductase-like"/>
    <property type="match status" value="1"/>
</dbReference>
<evidence type="ECO:0000256" key="5">
    <source>
        <dbReference type="ARBA" id="ARBA00007417"/>
    </source>
</evidence>
<keyword evidence="10 12" id="KW-0560">Oxidoreductase</keyword>
<evidence type="ECO:0000256" key="4">
    <source>
        <dbReference type="ARBA" id="ARBA00005259"/>
    </source>
</evidence>
<comment type="cofactor">
    <cofactor evidence="12 15">
        <name>Zn(2+)</name>
        <dbReference type="ChEBI" id="CHEBI:29105"/>
    </cofactor>
    <text evidence="12 15">Binds 1 zinc ion.</text>
</comment>
<feature type="binding site" evidence="14">
    <location>
        <position position="210"/>
    </location>
    <ligand>
        <name>substrate</name>
    </ligand>
</feature>
<dbReference type="GO" id="GO:0008270">
    <property type="term" value="F:zinc ion binding"/>
    <property type="evidence" value="ECO:0007669"/>
    <property type="project" value="InterPro"/>
</dbReference>
<feature type="binding site" evidence="14">
    <location>
        <position position="202"/>
    </location>
    <ligand>
        <name>NADP(+)</name>
        <dbReference type="ChEBI" id="CHEBI:58349"/>
    </ligand>
</feature>
<dbReference type="InterPro" id="IPR016192">
    <property type="entry name" value="APOBEC/CMP_deaminase_Zn-bd"/>
</dbReference>
<comment type="pathway">
    <text evidence="2 12">Cofactor biosynthesis; riboflavin biosynthesis; 5-amino-6-(D-ribitylamino)uracil from GTP: step 2/4.</text>
</comment>
<evidence type="ECO:0000259" key="16">
    <source>
        <dbReference type="PROSITE" id="PS51747"/>
    </source>
</evidence>
<comment type="pathway">
    <text evidence="3 12">Cofactor biosynthesis; riboflavin biosynthesis; 5-amino-6-(D-ribitylamino)uracil from GTP: step 3/4.</text>
</comment>
<evidence type="ECO:0000256" key="10">
    <source>
        <dbReference type="ARBA" id="ARBA00023002"/>
    </source>
</evidence>
<feature type="binding site" evidence="14">
    <location>
        <position position="299"/>
    </location>
    <ligand>
        <name>substrate</name>
    </ligand>
</feature>
<keyword evidence="9 12" id="KW-0521">NADP</keyword>
<dbReference type="RefSeq" id="WP_077539788.1">
    <property type="nucleotide sequence ID" value="NZ_CP019633.1"/>
</dbReference>
<dbReference type="STRING" id="1940790.L21SP3_01050"/>
<dbReference type="InterPro" id="IPR002734">
    <property type="entry name" value="RibDG_C"/>
</dbReference>
<dbReference type="InterPro" id="IPR016193">
    <property type="entry name" value="Cytidine_deaminase-like"/>
</dbReference>
<dbReference type="PANTHER" id="PTHR38011">
    <property type="entry name" value="DIHYDROFOLATE REDUCTASE FAMILY PROTEIN (AFU_ORTHOLOGUE AFUA_8G06820)"/>
    <property type="match status" value="1"/>
</dbReference>
<evidence type="ECO:0000256" key="14">
    <source>
        <dbReference type="PIRSR" id="PIRSR006769-2"/>
    </source>
</evidence>
<keyword evidence="12" id="KW-0378">Hydrolase</keyword>
<evidence type="ECO:0000256" key="9">
    <source>
        <dbReference type="ARBA" id="ARBA00022857"/>
    </source>
</evidence>
<dbReference type="KEGG" id="pbu:L21SP3_01050"/>
<feature type="binding site" evidence="14">
    <location>
        <position position="176"/>
    </location>
    <ligand>
        <name>NADP(+)</name>
        <dbReference type="ChEBI" id="CHEBI:58349"/>
    </ligand>
</feature>
<dbReference type="SUPFAM" id="SSF53927">
    <property type="entry name" value="Cytidine deaminase-like"/>
    <property type="match status" value="1"/>
</dbReference>
<keyword evidence="18" id="KW-1185">Reference proteome</keyword>
<sequence>MAYEQYMHWAIELARRGFGSVEPNPMVGCVIVSPSGEVIGEGWHKQFGKEHAEINALKDCRLKGLSPAGSTVYVTLEPCSHYGKTPPCAAALIEAEVSEVTAAMEDPSEKVAGRGFDMLRKAGIKVQVGMCREQAELLNPAFIKQSRRSRPWVILKWAQSLDGYMSETDAGGNTVWLTSEASRQDVHRLRRSCDYILAGIGTVLADDPMLTARPSCGRSPHRIILDSKLRIRLDMKLFQSIDAAPLTIFTLSNDEEKIQEIKDCGVDVERAQKDENGRCSIRGVLDKLSALKAQRVMVEAGPELLSEFIRCGLADEFWVYTAPKLLCSAGKDSLPEAMAGLPRSRLCHTEFTPFDKDIRFTALARDISEI</sequence>
<feature type="binding site" evidence="15">
    <location>
        <position position="88"/>
    </location>
    <ligand>
        <name>Zn(2+)</name>
        <dbReference type="ChEBI" id="CHEBI:29105"/>
        <note>catalytic</note>
    </ligand>
</feature>
<dbReference type="Gene3D" id="3.40.140.10">
    <property type="entry name" value="Cytidine Deaminase, domain 2"/>
    <property type="match status" value="1"/>
</dbReference>
<accession>A0A1Q2HP65</accession>
<feature type="active site" description="Proton donor" evidence="13">
    <location>
        <position position="53"/>
    </location>
</feature>
<feature type="binding site" evidence="14">
    <location>
        <position position="158"/>
    </location>
    <ligand>
        <name>NADP(+)</name>
        <dbReference type="ChEBI" id="CHEBI:58349"/>
    </ligand>
</feature>
<protein>
    <recommendedName>
        <fullName evidence="12">Riboflavin biosynthesis protein RibD</fullName>
    </recommendedName>
    <domain>
        <recommendedName>
            <fullName evidence="12">Diaminohydroxyphosphoribosylaminopyrimidine deaminase</fullName>
            <shortName evidence="12">DRAP deaminase</shortName>
            <ecNumber evidence="12">3.5.4.26</ecNumber>
        </recommendedName>
        <alternativeName>
            <fullName evidence="12">Riboflavin-specific deaminase</fullName>
        </alternativeName>
    </domain>
    <domain>
        <recommendedName>
            <fullName evidence="12">5-amino-6-(5-phosphoribosylamino)uracil reductase</fullName>
            <ecNumber evidence="12">1.1.1.193</ecNumber>
        </recommendedName>
        <alternativeName>
            <fullName evidence="12">HTP reductase</fullName>
        </alternativeName>
    </domain>
</protein>
<dbReference type="PIRSF" id="PIRSF006769">
    <property type="entry name" value="RibD"/>
    <property type="match status" value="1"/>
</dbReference>
<evidence type="ECO:0000256" key="2">
    <source>
        <dbReference type="ARBA" id="ARBA00004882"/>
    </source>
</evidence>
<dbReference type="PANTHER" id="PTHR38011:SF7">
    <property type="entry name" value="2,5-DIAMINO-6-RIBOSYLAMINO-4(3H)-PYRIMIDINONE 5'-PHOSPHATE REDUCTASE"/>
    <property type="match status" value="1"/>
</dbReference>
<keyword evidence="11" id="KW-0511">Multifunctional enzyme</keyword>
<comment type="catalytic activity">
    <reaction evidence="12">
        <text>5-amino-6-(5-phospho-D-ribitylamino)uracil + NADP(+) = 5-amino-6-(5-phospho-D-ribosylamino)uracil + NADPH + H(+)</text>
        <dbReference type="Rhea" id="RHEA:17845"/>
        <dbReference type="ChEBI" id="CHEBI:15378"/>
        <dbReference type="ChEBI" id="CHEBI:57783"/>
        <dbReference type="ChEBI" id="CHEBI:58349"/>
        <dbReference type="ChEBI" id="CHEBI:58421"/>
        <dbReference type="ChEBI" id="CHEBI:58453"/>
        <dbReference type="EC" id="1.1.1.193"/>
    </reaction>
</comment>
<feature type="domain" description="CMP/dCMP-type deaminase" evidence="16">
    <location>
        <begin position="1"/>
        <end position="127"/>
    </location>
</feature>
<comment type="function">
    <text evidence="1 12">Converts 2,5-diamino-6-(ribosylamino)-4(3h)-pyrimidinone 5'-phosphate into 5-amino-6-(ribosylamino)-2,4(1h,3h)-pyrimidinedione 5'-phosphate.</text>
</comment>
<keyword evidence="8 12" id="KW-0862">Zinc</keyword>
<dbReference type="NCBIfam" id="TIGR00326">
    <property type="entry name" value="eubact_ribD"/>
    <property type="match status" value="1"/>
</dbReference>
<evidence type="ECO:0000256" key="1">
    <source>
        <dbReference type="ARBA" id="ARBA00002151"/>
    </source>
</evidence>
<dbReference type="Pfam" id="PF01872">
    <property type="entry name" value="RibD_C"/>
    <property type="match status" value="1"/>
</dbReference>
<feature type="binding site" evidence="14">
    <location>
        <position position="213"/>
    </location>
    <ligand>
        <name>substrate</name>
    </ligand>
</feature>
<comment type="similarity">
    <text evidence="4 12">In the N-terminal section; belongs to the cytidine and deoxycytidylate deaminase family.</text>
</comment>
<dbReference type="InterPro" id="IPR024072">
    <property type="entry name" value="DHFR-like_dom_sf"/>
</dbReference>
<dbReference type="GO" id="GO:0008835">
    <property type="term" value="F:diaminohydroxyphosphoribosylaminopyrimidine deaminase activity"/>
    <property type="evidence" value="ECO:0007669"/>
    <property type="project" value="UniProtKB-EC"/>
</dbReference>
<evidence type="ECO:0000256" key="12">
    <source>
        <dbReference type="PIRNR" id="PIRNR006769"/>
    </source>
</evidence>
<evidence type="ECO:0000256" key="15">
    <source>
        <dbReference type="PIRSR" id="PIRSR006769-3"/>
    </source>
</evidence>
<reference evidence="18" key="1">
    <citation type="submission" date="2017-02" db="EMBL/GenBank/DDBJ databases">
        <title>Comparative genomics and description of representatives of a novel lineage of planctomycetes thriving in anoxic sediments.</title>
        <authorList>
            <person name="Spring S."/>
            <person name="Bunk B."/>
            <person name="Sproer C."/>
            <person name="Klenk H.-P."/>
        </authorList>
    </citation>
    <scope>NUCLEOTIDE SEQUENCE [LARGE SCALE GENOMIC DNA]</scope>
    <source>
        <strain evidence="18">L21-RPul-D3</strain>
    </source>
</reference>
<evidence type="ECO:0000256" key="3">
    <source>
        <dbReference type="ARBA" id="ARBA00004910"/>
    </source>
</evidence>
<dbReference type="PROSITE" id="PS51747">
    <property type="entry name" value="CYT_DCMP_DEAMINASES_2"/>
    <property type="match status" value="1"/>
</dbReference>
<keyword evidence="7 12" id="KW-0479">Metal-binding</keyword>
<feature type="binding site" evidence="15">
    <location>
        <position position="79"/>
    </location>
    <ligand>
        <name>Zn(2+)</name>
        <dbReference type="ChEBI" id="CHEBI:29105"/>
        <note>catalytic</note>
    </ligand>
</feature>
<dbReference type="Proteomes" id="UP000188273">
    <property type="component" value="Chromosome"/>
</dbReference>
<dbReference type="GO" id="GO:0008703">
    <property type="term" value="F:5-amino-6-(5-phosphoribosylamino)uracil reductase activity"/>
    <property type="evidence" value="ECO:0007669"/>
    <property type="project" value="UniProtKB-EC"/>
</dbReference>
<feature type="binding site" evidence="14">
    <location>
        <position position="190"/>
    </location>
    <ligand>
        <name>substrate</name>
    </ligand>
</feature>
<organism evidence="17 18">
    <name type="scientific">Sedimentisphaera cyanobacteriorum</name>
    <dbReference type="NCBI Taxonomy" id="1940790"/>
    <lineage>
        <taxon>Bacteria</taxon>
        <taxon>Pseudomonadati</taxon>
        <taxon>Planctomycetota</taxon>
        <taxon>Phycisphaerae</taxon>
        <taxon>Sedimentisphaerales</taxon>
        <taxon>Sedimentisphaeraceae</taxon>
        <taxon>Sedimentisphaera</taxon>
    </lineage>
</organism>
<dbReference type="UniPathway" id="UPA00275">
    <property type="reaction ID" value="UER00401"/>
</dbReference>
<keyword evidence="6 12" id="KW-0686">Riboflavin biosynthesis</keyword>
<dbReference type="Pfam" id="PF00383">
    <property type="entry name" value="dCMP_cyt_deam_1"/>
    <property type="match status" value="1"/>
</dbReference>
<dbReference type="Gene3D" id="3.40.430.10">
    <property type="entry name" value="Dihydrofolate Reductase, subunit A"/>
    <property type="match status" value="1"/>
</dbReference>
<dbReference type="InterPro" id="IPR002125">
    <property type="entry name" value="CMP_dCMP_dom"/>
</dbReference>
<name>A0A1Q2HP65_9BACT</name>
<evidence type="ECO:0000256" key="11">
    <source>
        <dbReference type="ARBA" id="ARBA00023268"/>
    </source>
</evidence>
<feature type="binding site" evidence="15">
    <location>
        <position position="51"/>
    </location>
    <ligand>
        <name>Zn(2+)</name>
        <dbReference type="ChEBI" id="CHEBI:29105"/>
        <note>catalytic</note>
    </ligand>
</feature>
<evidence type="ECO:0000256" key="6">
    <source>
        <dbReference type="ARBA" id="ARBA00022619"/>
    </source>
</evidence>
<dbReference type="EMBL" id="CP019633">
    <property type="protein sequence ID" value="AQQ09248.1"/>
    <property type="molecule type" value="Genomic_DNA"/>
</dbReference>
<evidence type="ECO:0000256" key="13">
    <source>
        <dbReference type="PIRSR" id="PIRSR006769-1"/>
    </source>
</evidence>
<proteinExistence type="inferred from homology"/>
<dbReference type="GO" id="GO:0009231">
    <property type="term" value="P:riboflavin biosynthetic process"/>
    <property type="evidence" value="ECO:0007669"/>
    <property type="project" value="UniProtKB-UniPathway"/>
</dbReference>
<evidence type="ECO:0000313" key="17">
    <source>
        <dbReference type="EMBL" id="AQQ09248.1"/>
    </source>
</evidence>
<comment type="catalytic activity">
    <reaction evidence="12">
        <text>2,5-diamino-6-hydroxy-4-(5-phosphoribosylamino)-pyrimidine + H2O + H(+) = 5-amino-6-(5-phospho-D-ribosylamino)uracil + NH4(+)</text>
        <dbReference type="Rhea" id="RHEA:21868"/>
        <dbReference type="ChEBI" id="CHEBI:15377"/>
        <dbReference type="ChEBI" id="CHEBI:15378"/>
        <dbReference type="ChEBI" id="CHEBI:28938"/>
        <dbReference type="ChEBI" id="CHEBI:58453"/>
        <dbReference type="ChEBI" id="CHEBI:58614"/>
        <dbReference type="EC" id="3.5.4.26"/>
    </reaction>
</comment>
<dbReference type="PROSITE" id="PS00903">
    <property type="entry name" value="CYT_DCMP_DEAMINASES_1"/>
    <property type="match status" value="1"/>
</dbReference>
<comment type="similarity">
    <text evidence="5 12">In the C-terminal section; belongs to the HTP reductase family.</text>
</comment>
<dbReference type="AlphaFoldDB" id="A0A1Q2HP65"/>
<dbReference type="OrthoDB" id="9800865at2"/>